<dbReference type="OrthoDB" id="5230873at2759"/>
<reference evidence="3" key="1">
    <citation type="journal article" date="2017" name="Nat. Microbiol.">
        <title>Global analysis of biosynthetic gene clusters reveals vast potential of secondary metabolite production in Penicillium species.</title>
        <authorList>
            <person name="Nielsen J.C."/>
            <person name="Grijseels S."/>
            <person name="Prigent S."/>
            <person name="Ji B."/>
            <person name="Dainat J."/>
            <person name="Nielsen K.F."/>
            <person name="Frisvad J.C."/>
            <person name="Workman M."/>
            <person name="Nielsen J."/>
        </authorList>
    </citation>
    <scope>NUCLEOTIDE SEQUENCE [LARGE SCALE GENOMIC DNA]</scope>
    <source>
        <strain evidence="3">IBT 24891</strain>
    </source>
</reference>
<evidence type="ECO:0000313" key="3">
    <source>
        <dbReference type="Proteomes" id="UP000191285"/>
    </source>
</evidence>
<proteinExistence type="predicted"/>
<keyword evidence="1" id="KW-0732">Signal</keyword>
<organism evidence="2 3">
    <name type="scientific">Penicillium steckii</name>
    <dbReference type="NCBI Taxonomy" id="303698"/>
    <lineage>
        <taxon>Eukaryota</taxon>
        <taxon>Fungi</taxon>
        <taxon>Dikarya</taxon>
        <taxon>Ascomycota</taxon>
        <taxon>Pezizomycotina</taxon>
        <taxon>Eurotiomycetes</taxon>
        <taxon>Eurotiomycetidae</taxon>
        <taxon>Eurotiales</taxon>
        <taxon>Aspergillaceae</taxon>
        <taxon>Penicillium</taxon>
    </lineage>
</organism>
<dbReference type="AlphaFoldDB" id="A0A1V6TBD9"/>
<evidence type="ECO:0000256" key="1">
    <source>
        <dbReference type="SAM" id="SignalP"/>
    </source>
</evidence>
<feature type="signal peptide" evidence="1">
    <location>
        <begin position="1"/>
        <end position="19"/>
    </location>
</feature>
<evidence type="ECO:0000313" key="2">
    <source>
        <dbReference type="EMBL" id="OQE22923.1"/>
    </source>
</evidence>
<gene>
    <name evidence="2" type="ORF">PENSTE_c009G07639</name>
</gene>
<dbReference type="EMBL" id="MLKD01000009">
    <property type="protein sequence ID" value="OQE22923.1"/>
    <property type="molecule type" value="Genomic_DNA"/>
</dbReference>
<protein>
    <submittedName>
        <fullName evidence="2">Uncharacterized protein</fullName>
    </submittedName>
</protein>
<keyword evidence="3" id="KW-1185">Reference proteome</keyword>
<dbReference type="Proteomes" id="UP000191285">
    <property type="component" value="Unassembled WGS sequence"/>
</dbReference>
<name>A0A1V6TBD9_9EURO</name>
<feature type="chain" id="PRO_5013297341" evidence="1">
    <location>
        <begin position="20"/>
        <end position="186"/>
    </location>
</feature>
<comment type="caution">
    <text evidence="2">The sequence shown here is derived from an EMBL/GenBank/DDBJ whole genome shotgun (WGS) entry which is preliminary data.</text>
</comment>
<sequence>MHSSLISYAALGFLSFASALVARDAPQVNEKFGLYAYGDAIGGLSLFYAGGKAMIGDPSNSTSADAAPVAFTRASESSSGSWIANPNGTTTNANYSWSDEMLYIPSSSASSKEMGFTSKKLTNETTTGFIFYGQWVMVENDSGDISSSFYIRSASEGEGIYSLLWDAADDETAIPISLRSAKPSSA</sequence>
<accession>A0A1V6TBD9</accession>